<dbReference type="SUPFAM" id="SSF50022">
    <property type="entry name" value="ISP domain"/>
    <property type="match status" value="1"/>
</dbReference>
<dbReference type="PROSITE" id="PS51296">
    <property type="entry name" value="RIESKE"/>
    <property type="match status" value="1"/>
</dbReference>
<sequence>MSAGTRMAAVDDIPTDSTLLVTLRDASGAEVEFVLVRVGGGDVEAWRNVCPHWTDVRFDKGDGATVRNAELVCGKHGATFDTESGYCDFGPPEGATLDAADVAIMDGSVHLVDDDYDFLRVGEADAERDRSTNPGERLGF</sequence>
<evidence type="ECO:0000313" key="6">
    <source>
        <dbReference type="EMBL" id="GAA0292888.1"/>
    </source>
</evidence>
<keyword evidence="1" id="KW-0001">2Fe-2S</keyword>
<evidence type="ECO:0000259" key="5">
    <source>
        <dbReference type="PROSITE" id="PS51296"/>
    </source>
</evidence>
<evidence type="ECO:0000256" key="3">
    <source>
        <dbReference type="ARBA" id="ARBA00023004"/>
    </source>
</evidence>
<dbReference type="InterPro" id="IPR017941">
    <property type="entry name" value="Rieske_2Fe-2S"/>
</dbReference>
<gene>
    <name evidence="6" type="ORF">GCM10009066_04280</name>
</gene>
<evidence type="ECO:0000256" key="2">
    <source>
        <dbReference type="ARBA" id="ARBA00022723"/>
    </source>
</evidence>
<organism evidence="6 7">
    <name type="scientific">Halarchaeum salinum</name>
    <dbReference type="NCBI Taxonomy" id="489912"/>
    <lineage>
        <taxon>Archaea</taxon>
        <taxon>Methanobacteriati</taxon>
        <taxon>Methanobacteriota</taxon>
        <taxon>Stenosarchaea group</taxon>
        <taxon>Halobacteria</taxon>
        <taxon>Halobacteriales</taxon>
        <taxon>Halobacteriaceae</taxon>
    </lineage>
</organism>
<dbReference type="AlphaFoldDB" id="A0AAV3S2Y0"/>
<keyword evidence="7" id="KW-1185">Reference proteome</keyword>
<reference evidence="6 7" key="1">
    <citation type="journal article" date="2019" name="Int. J. Syst. Evol. Microbiol.">
        <title>The Global Catalogue of Microorganisms (GCM) 10K type strain sequencing project: providing services to taxonomists for standard genome sequencing and annotation.</title>
        <authorList>
            <consortium name="The Broad Institute Genomics Platform"/>
            <consortium name="The Broad Institute Genome Sequencing Center for Infectious Disease"/>
            <person name="Wu L."/>
            <person name="Ma J."/>
        </authorList>
    </citation>
    <scope>NUCLEOTIDE SEQUENCE [LARGE SCALE GENOMIC DNA]</scope>
    <source>
        <strain evidence="6 7">JCM 16330</strain>
    </source>
</reference>
<evidence type="ECO:0000256" key="1">
    <source>
        <dbReference type="ARBA" id="ARBA00022714"/>
    </source>
</evidence>
<protein>
    <submittedName>
        <fullName evidence="6">Rieske (2Fe-2S) protein</fullName>
    </submittedName>
</protein>
<keyword evidence="2" id="KW-0479">Metal-binding</keyword>
<dbReference type="Proteomes" id="UP001500837">
    <property type="component" value="Unassembled WGS sequence"/>
</dbReference>
<dbReference type="EMBL" id="BAAABL010000021">
    <property type="protein sequence ID" value="GAA0292888.1"/>
    <property type="molecule type" value="Genomic_DNA"/>
</dbReference>
<accession>A0AAV3S2Y0</accession>
<dbReference type="InterPro" id="IPR036922">
    <property type="entry name" value="Rieske_2Fe-2S_sf"/>
</dbReference>
<evidence type="ECO:0000256" key="4">
    <source>
        <dbReference type="ARBA" id="ARBA00023014"/>
    </source>
</evidence>
<dbReference type="GO" id="GO:0046872">
    <property type="term" value="F:metal ion binding"/>
    <property type="evidence" value="ECO:0007669"/>
    <property type="project" value="UniProtKB-KW"/>
</dbReference>
<evidence type="ECO:0000313" key="7">
    <source>
        <dbReference type="Proteomes" id="UP001500837"/>
    </source>
</evidence>
<dbReference type="CDD" id="cd03467">
    <property type="entry name" value="Rieske"/>
    <property type="match status" value="1"/>
</dbReference>
<name>A0AAV3S2Y0_9EURY</name>
<dbReference type="GO" id="GO:0051537">
    <property type="term" value="F:2 iron, 2 sulfur cluster binding"/>
    <property type="evidence" value="ECO:0007669"/>
    <property type="project" value="UniProtKB-KW"/>
</dbReference>
<comment type="caution">
    <text evidence="6">The sequence shown here is derived from an EMBL/GenBank/DDBJ whole genome shotgun (WGS) entry which is preliminary data.</text>
</comment>
<dbReference type="Gene3D" id="2.102.10.10">
    <property type="entry name" value="Rieske [2Fe-2S] iron-sulphur domain"/>
    <property type="match status" value="1"/>
</dbReference>
<dbReference type="RefSeq" id="WP_211311790.1">
    <property type="nucleotide sequence ID" value="NZ_BAAABL010000021.1"/>
</dbReference>
<feature type="domain" description="Rieske" evidence="5">
    <location>
        <begin position="5"/>
        <end position="111"/>
    </location>
</feature>
<keyword evidence="3" id="KW-0408">Iron</keyword>
<dbReference type="PANTHER" id="PTHR40261">
    <property type="match status" value="1"/>
</dbReference>
<proteinExistence type="predicted"/>
<keyword evidence="4" id="KW-0411">Iron-sulfur</keyword>
<dbReference type="PANTHER" id="PTHR40261:SF1">
    <property type="entry name" value="RIESKE DOMAIN-CONTAINING PROTEIN"/>
    <property type="match status" value="1"/>
</dbReference>
<dbReference type="Pfam" id="PF00355">
    <property type="entry name" value="Rieske"/>
    <property type="match status" value="1"/>
</dbReference>